<proteinExistence type="predicted"/>
<sequence>MGSLPENDGAPNSDVQPNKRRRKKSIVWEHFTIETVDADCTRACCNQCKKSFAYISGSKLAGTSHLRRHITLGICPVSKHNLDKDQVALAPDAKINGSAEATVRPRRRFRATPGCATMSFDQEHCNHEIAKMIIQHDYSLRMVEDSGFIDFARALQPQYNSVGSNTIQEHISRIHSREKQNLLSLLAGSPGRICLSLDLWTSDQSLGYVILTGQFVDCDWKLHRRILNVVMLPYPDSEVAFNQAVAACLTDWSLDNKLFTLTLNESFSTENVRGNLRGLLSCNNKLVFNGQLIIGSCYARALSGVAQEALASMSKTIHKVRQSVKYVVTSRIHQEKFNDLKQKLQVPSSRSLAIDDLTNWSTAYEMLTSAFELREVFPCLGISDPEYRITPSVEEWCQVETLCRYLKLLYDAASILTTETYPTANMFFHEAYKIQLELMHAVLSQDIFVSNLTRPLWEKFNRYWNDCNIILAVAAVMDPRFKMKLIEFSFPKIYGEDAKTWIGVVEEGLHDLFLEYVVQTLPPPIFMEEAASDSIVKSEISTEEDLLSTADDAFTEFDIYVSGIENYPHTRSYMELDAYLQEDLLPRVQEFDALGWWRLNRSRYPILSKMAVDILCIPVSTVSAESIFDTSNKKMDSSKSNLRPATLEALICSKDWMQYKTPEFIPEEFSSPLAVVKTEL</sequence>
<evidence type="ECO:0000313" key="2">
    <source>
        <dbReference type="Proteomes" id="UP001060085"/>
    </source>
</evidence>
<reference evidence="2" key="1">
    <citation type="journal article" date="2023" name="Nat. Plants">
        <title>Single-cell RNA sequencing provides a high-resolution roadmap for understanding the multicellular compartmentation of specialized metabolism.</title>
        <authorList>
            <person name="Sun S."/>
            <person name="Shen X."/>
            <person name="Li Y."/>
            <person name="Li Y."/>
            <person name="Wang S."/>
            <person name="Li R."/>
            <person name="Zhang H."/>
            <person name="Shen G."/>
            <person name="Guo B."/>
            <person name="Wei J."/>
            <person name="Xu J."/>
            <person name="St-Pierre B."/>
            <person name="Chen S."/>
            <person name="Sun C."/>
        </authorList>
    </citation>
    <scope>NUCLEOTIDE SEQUENCE [LARGE SCALE GENOMIC DNA]</scope>
</reference>
<evidence type="ECO:0000313" key="1">
    <source>
        <dbReference type="EMBL" id="KAI5660472.1"/>
    </source>
</evidence>
<comment type="caution">
    <text evidence="1">The sequence shown here is derived from an EMBL/GenBank/DDBJ whole genome shotgun (WGS) entry which is preliminary data.</text>
</comment>
<name>A0ACC0AJ49_CATRO</name>
<accession>A0ACC0AJ49</accession>
<keyword evidence="2" id="KW-1185">Reference proteome</keyword>
<organism evidence="1 2">
    <name type="scientific">Catharanthus roseus</name>
    <name type="common">Madagascar periwinkle</name>
    <name type="synonym">Vinca rosea</name>
    <dbReference type="NCBI Taxonomy" id="4058"/>
    <lineage>
        <taxon>Eukaryota</taxon>
        <taxon>Viridiplantae</taxon>
        <taxon>Streptophyta</taxon>
        <taxon>Embryophyta</taxon>
        <taxon>Tracheophyta</taxon>
        <taxon>Spermatophyta</taxon>
        <taxon>Magnoliopsida</taxon>
        <taxon>eudicotyledons</taxon>
        <taxon>Gunneridae</taxon>
        <taxon>Pentapetalae</taxon>
        <taxon>asterids</taxon>
        <taxon>lamiids</taxon>
        <taxon>Gentianales</taxon>
        <taxon>Apocynaceae</taxon>
        <taxon>Rauvolfioideae</taxon>
        <taxon>Vinceae</taxon>
        <taxon>Catharanthinae</taxon>
        <taxon>Catharanthus</taxon>
    </lineage>
</organism>
<dbReference type="Proteomes" id="UP001060085">
    <property type="component" value="Linkage Group LG06"/>
</dbReference>
<dbReference type="EMBL" id="CM044706">
    <property type="protein sequence ID" value="KAI5660472.1"/>
    <property type="molecule type" value="Genomic_DNA"/>
</dbReference>
<gene>
    <name evidence="1" type="ORF">M9H77_29265</name>
</gene>
<protein>
    <submittedName>
        <fullName evidence="1">Uncharacterized protein</fullName>
    </submittedName>
</protein>